<sequence length="76" mass="8263">LNLSITSPAATVALALMYLRTNNAAIARRFQLPDTPFGLDFVRPDCITLRALGAALVMWDSIEPSEGWLAESMPSL</sequence>
<dbReference type="EMBL" id="GL378332">
    <property type="protein sequence ID" value="EFJ50111.1"/>
    <property type="molecule type" value="Genomic_DNA"/>
</dbReference>
<name>D8TQZ4_VOLCA</name>
<evidence type="ECO:0000313" key="4">
    <source>
        <dbReference type="EMBL" id="EFJ50111.1"/>
    </source>
</evidence>
<dbReference type="PANTHER" id="PTHR12827:SF3">
    <property type="entry name" value="ANAPHASE-PROMOTING COMPLEX SUBUNIT 1"/>
    <property type="match status" value="1"/>
</dbReference>
<proteinExistence type="predicted"/>
<dbReference type="PANTHER" id="PTHR12827">
    <property type="entry name" value="MEIOTIC CHECKPOINT REGULATOR TSG24 FAMILY MEMBER"/>
    <property type="match status" value="1"/>
</dbReference>
<dbReference type="GO" id="GO:0005680">
    <property type="term" value="C:anaphase-promoting complex"/>
    <property type="evidence" value="ECO:0007669"/>
    <property type="project" value="InterPro"/>
</dbReference>
<dbReference type="AlphaFoldDB" id="D8TQZ4"/>
<dbReference type="GO" id="GO:0031145">
    <property type="term" value="P:anaphase-promoting complex-dependent catabolic process"/>
    <property type="evidence" value="ECO:0007669"/>
    <property type="project" value="TreeGrafter"/>
</dbReference>
<keyword evidence="1" id="KW-0132">Cell division</keyword>
<protein>
    <submittedName>
        <fullName evidence="4">Uncharacterized protein</fullName>
    </submittedName>
</protein>
<dbReference type="GO" id="GO:0007091">
    <property type="term" value="P:metaphase/anaphase transition of mitotic cell cycle"/>
    <property type="evidence" value="ECO:0007669"/>
    <property type="project" value="TreeGrafter"/>
</dbReference>
<dbReference type="KEGG" id="vcn:VOLCADRAFT_38546"/>
<dbReference type="OrthoDB" id="26401at2759"/>
<evidence type="ECO:0000256" key="3">
    <source>
        <dbReference type="ARBA" id="ARBA00023306"/>
    </source>
</evidence>
<dbReference type="STRING" id="3068.D8TQZ4"/>
<dbReference type="RefSeq" id="XP_002948731.1">
    <property type="nucleotide sequence ID" value="XM_002948685.1"/>
</dbReference>
<reference evidence="4 5" key="1">
    <citation type="journal article" date="2010" name="Science">
        <title>Genomic analysis of organismal complexity in the multicellular green alga Volvox carteri.</title>
        <authorList>
            <person name="Prochnik S.E."/>
            <person name="Umen J."/>
            <person name="Nedelcu A.M."/>
            <person name="Hallmann A."/>
            <person name="Miller S.M."/>
            <person name="Nishii I."/>
            <person name="Ferris P."/>
            <person name="Kuo A."/>
            <person name="Mitros T."/>
            <person name="Fritz-Laylin L.K."/>
            <person name="Hellsten U."/>
            <person name="Chapman J."/>
            <person name="Simakov O."/>
            <person name="Rensing S.A."/>
            <person name="Terry A."/>
            <person name="Pangilinan J."/>
            <person name="Kapitonov V."/>
            <person name="Jurka J."/>
            <person name="Salamov A."/>
            <person name="Shapiro H."/>
            <person name="Schmutz J."/>
            <person name="Grimwood J."/>
            <person name="Lindquist E."/>
            <person name="Lucas S."/>
            <person name="Grigoriev I.V."/>
            <person name="Schmitt R."/>
            <person name="Kirk D."/>
            <person name="Rokhsar D.S."/>
        </authorList>
    </citation>
    <scope>NUCLEOTIDE SEQUENCE [LARGE SCALE GENOMIC DNA]</scope>
    <source>
        <strain evidence="5">f. Nagariensis / Eve</strain>
    </source>
</reference>
<keyword evidence="5" id="KW-1185">Reference proteome</keyword>
<feature type="non-terminal residue" evidence="4">
    <location>
        <position position="1"/>
    </location>
</feature>
<dbReference type="Proteomes" id="UP000001058">
    <property type="component" value="Unassembled WGS sequence"/>
</dbReference>
<dbReference type="GeneID" id="9623572"/>
<dbReference type="InterPro" id="IPR024990">
    <property type="entry name" value="Apc1"/>
</dbReference>
<dbReference type="GO" id="GO:0070979">
    <property type="term" value="P:protein K11-linked ubiquitination"/>
    <property type="evidence" value="ECO:0007669"/>
    <property type="project" value="TreeGrafter"/>
</dbReference>
<dbReference type="eggNOG" id="KOG1858">
    <property type="taxonomic scope" value="Eukaryota"/>
</dbReference>
<organism evidence="5">
    <name type="scientific">Volvox carteri f. nagariensis</name>
    <dbReference type="NCBI Taxonomy" id="3068"/>
    <lineage>
        <taxon>Eukaryota</taxon>
        <taxon>Viridiplantae</taxon>
        <taxon>Chlorophyta</taxon>
        <taxon>core chlorophytes</taxon>
        <taxon>Chlorophyceae</taxon>
        <taxon>CS clade</taxon>
        <taxon>Chlamydomonadales</taxon>
        <taxon>Volvocaceae</taxon>
        <taxon>Volvox</taxon>
    </lineage>
</organism>
<dbReference type="GO" id="GO:0051301">
    <property type="term" value="P:cell division"/>
    <property type="evidence" value="ECO:0007669"/>
    <property type="project" value="UniProtKB-KW"/>
</dbReference>
<evidence type="ECO:0000313" key="5">
    <source>
        <dbReference type="Proteomes" id="UP000001058"/>
    </source>
</evidence>
<dbReference type="InParanoid" id="D8TQZ4"/>
<feature type="non-terminal residue" evidence="4">
    <location>
        <position position="76"/>
    </location>
</feature>
<accession>D8TQZ4</accession>
<keyword evidence="3" id="KW-0131">Cell cycle</keyword>
<evidence type="ECO:0000256" key="1">
    <source>
        <dbReference type="ARBA" id="ARBA00022618"/>
    </source>
</evidence>
<keyword evidence="2" id="KW-0498">Mitosis</keyword>
<gene>
    <name evidence="4" type="ORF">VOLCADRAFT_38546</name>
</gene>
<dbReference type="GO" id="GO:0060090">
    <property type="term" value="F:molecular adaptor activity"/>
    <property type="evidence" value="ECO:0007669"/>
    <property type="project" value="TreeGrafter"/>
</dbReference>
<evidence type="ECO:0000256" key="2">
    <source>
        <dbReference type="ARBA" id="ARBA00022776"/>
    </source>
</evidence>